<feature type="active site" description="For ring-opening step" evidence="4">
    <location>
        <position position="143"/>
    </location>
</feature>
<dbReference type="UniPathway" id="UPA00629">
    <property type="reaction ID" value="UER00684"/>
</dbReference>
<comment type="pathway">
    <text evidence="4">Amino-sugar metabolism; N-acetylneuraminate degradation; D-fructose 6-phosphate from N-acetylneuraminate: step 5/5.</text>
</comment>
<evidence type="ECO:0000256" key="1">
    <source>
        <dbReference type="ARBA" id="ARBA00000644"/>
    </source>
</evidence>
<dbReference type="PROSITE" id="PS01161">
    <property type="entry name" value="GLC_GALNAC_ISOMERASE"/>
    <property type="match status" value="1"/>
</dbReference>
<name>A0A1T5BDE7_9FIRM</name>
<dbReference type="GO" id="GO:0004342">
    <property type="term" value="F:glucosamine-6-phosphate deaminase activity"/>
    <property type="evidence" value="ECO:0007669"/>
    <property type="project" value="UniProtKB-UniRule"/>
</dbReference>
<protein>
    <recommendedName>
        <fullName evidence="4">Glucosamine-6-phosphate deaminase</fullName>
        <ecNumber evidence="4">3.5.99.6</ecNumber>
    </recommendedName>
    <alternativeName>
        <fullName evidence="4">GlcN6P deaminase</fullName>
        <shortName evidence="4">GNPDA</shortName>
    </alternativeName>
    <alternativeName>
        <fullName evidence="4">Glucosamine-6-phosphate isomerase</fullName>
    </alternativeName>
</protein>
<feature type="active site" description="Proton acceptor; for enolization step" evidence="4">
    <location>
        <position position="67"/>
    </location>
</feature>
<feature type="active site" description="Proton acceptor; for ring-opening step" evidence="4">
    <location>
        <position position="138"/>
    </location>
</feature>
<dbReference type="PANTHER" id="PTHR11280">
    <property type="entry name" value="GLUCOSAMINE-6-PHOSPHATE ISOMERASE"/>
    <property type="match status" value="1"/>
</dbReference>
<dbReference type="EMBL" id="FUYN01000003">
    <property type="protein sequence ID" value="SKB45238.1"/>
    <property type="molecule type" value="Genomic_DNA"/>
</dbReference>
<feature type="domain" description="Glucosamine/galactosamine-6-phosphate isomerase" evidence="5">
    <location>
        <begin position="11"/>
        <end position="225"/>
    </location>
</feature>
<feature type="active site" description="For ring-opening step" evidence="4">
    <location>
        <position position="136"/>
    </location>
</feature>
<accession>A0A1T5BDE7</accession>
<dbReference type="EC" id="3.5.99.6" evidence="4"/>
<comment type="catalytic activity">
    <reaction evidence="1 4">
        <text>alpha-D-glucosamine 6-phosphate + H2O = beta-D-fructose 6-phosphate + NH4(+)</text>
        <dbReference type="Rhea" id="RHEA:12172"/>
        <dbReference type="ChEBI" id="CHEBI:15377"/>
        <dbReference type="ChEBI" id="CHEBI:28938"/>
        <dbReference type="ChEBI" id="CHEBI:57634"/>
        <dbReference type="ChEBI" id="CHEBI:75989"/>
        <dbReference type="EC" id="3.5.99.6"/>
    </reaction>
</comment>
<sequence>MRVIQVENYEKMSKLAAKIISSQIILNPKIKIGLATGSTPVGLYEELIKLYKEKEVSFSEVLTFNLDEYYPLKNSHKSSYHVFMEERLFKHIDIKISNTHIPNGEAENPFEEALRYEKSIEAVGGIDLQLLGIGVNGHIGFNEPSDYFEKETHLVDLSKATLNSNAKYFDDRNSMPTKAISVGIGTIMKSKKILLLASGASKSEIVERMIYGKVSPKVPASILQFHNDIIVIVDNEASKGLKLHDKNA</sequence>
<organism evidence="6 7">
    <name type="scientific">Acetoanaerobium noterae</name>
    <dbReference type="NCBI Taxonomy" id="745369"/>
    <lineage>
        <taxon>Bacteria</taxon>
        <taxon>Bacillati</taxon>
        <taxon>Bacillota</taxon>
        <taxon>Clostridia</taxon>
        <taxon>Peptostreptococcales</taxon>
        <taxon>Filifactoraceae</taxon>
        <taxon>Acetoanaerobium</taxon>
    </lineage>
</organism>
<evidence type="ECO:0000313" key="6">
    <source>
        <dbReference type="EMBL" id="SKB45238.1"/>
    </source>
</evidence>
<gene>
    <name evidence="4" type="primary">nagB</name>
    <name evidence="6" type="ORF">SAMN02745120_1553</name>
</gene>
<dbReference type="GO" id="GO:0006046">
    <property type="term" value="P:N-acetylglucosamine catabolic process"/>
    <property type="evidence" value="ECO:0007669"/>
    <property type="project" value="UniProtKB-UniRule"/>
</dbReference>
<dbReference type="GO" id="GO:0005737">
    <property type="term" value="C:cytoplasm"/>
    <property type="evidence" value="ECO:0007669"/>
    <property type="project" value="TreeGrafter"/>
</dbReference>
<dbReference type="FunFam" id="3.40.50.1360:FF:000003">
    <property type="entry name" value="Glucosamine-6-phosphate deaminase"/>
    <property type="match status" value="1"/>
</dbReference>
<evidence type="ECO:0000256" key="3">
    <source>
        <dbReference type="ARBA" id="ARBA00023277"/>
    </source>
</evidence>
<comment type="similarity">
    <text evidence="4">Belongs to the glucosamine/galactosamine-6-phosphate isomerase family. NagB subfamily.</text>
</comment>
<dbReference type="AlphaFoldDB" id="A0A1T5BDE7"/>
<dbReference type="CDD" id="cd01399">
    <property type="entry name" value="GlcN6P_deaminase"/>
    <property type="match status" value="1"/>
</dbReference>
<dbReference type="PANTHER" id="PTHR11280:SF5">
    <property type="entry name" value="GLUCOSAMINE-6-PHOSPHATE ISOMERASE"/>
    <property type="match status" value="1"/>
</dbReference>
<keyword evidence="7" id="KW-1185">Reference proteome</keyword>
<dbReference type="Gene3D" id="3.40.50.1360">
    <property type="match status" value="1"/>
</dbReference>
<dbReference type="GO" id="GO:0019262">
    <property type="term" value="P:N-acetylneuraminate catabolic process"/>
    <property type="evidence" value="ECO:0007669"/>
    <property type="project" value="UniProtKB-UniRule"/>
</dbReference>
<dbReference type="InterPro" id="IPR004547">
    <property type="entry name" value="Glucosamine6P_isomerase"/>
</dbReference>
<dbReference type="InterPro" id="IPR006148">
    <property type="entry name" value="Glc/Gal-6P_isomerase"/>
</dbReference>
<comment type="function">
    <text evidence="4">Catalyzes the reversible isomerization-deamination of glucosamine 6-phosphate (GlcN6P) to form fructose 6-phosphate (Fru6P) and ammonium ion.</text>
</comment>
<dbReference type="SUPFAM" id="SSF100950">
    <property type="entry name" value="NagB/RpiA/CoA transferase-like"/>
    <property type="match status" value="1"/>
</dbReference>
<evidence type="ECO:0000256" key="4">
    <source>
        <dbReference type="HAMAP-Rule" id="MF_01241"/>
    </source>
</evidence>
<dbReference type="GO" id="GO:0042802">
    <property type="term" value="F:identical protein binding"/>
    <property type="evidence" value="ECO:0007669"/>
    <property type="project" value="TreeGrafter"/>
</dbReference>
<dbReference type="Pfam" id="PF01182">
    <property type="entry name" value="Glucosamine_iso"/>
    <property type="match status" value="1"/>
</dbReference>
<dbReference type="InterPro" id="IPR037171">
    <property type="entry name" value="NagB/RpiA_transferase-like"/>
</dbReference>
<dbReference type="HAMAP" id="MF_01241">
    <property type="entry name" value="GlcN6P_deamin"/>
    <property type="match status" value="1"/>
</dbReference>
<evidence type="ECO:0000259" key="5">
    <source>
        <dbReference type="Pfam" id="PF01182"/>
    </source>
</evidence>
<keyword evidence="3 4" id="KW-0119">Carbohydrate metabolism</keyword>
<dbReference type="OrthoDB" id="9791139at2"/>
<dbReference type="Proteomes" id="UP000243406">
    <property type="component" value="Unassembled WGS sequence"/>
</dbReference>
<dbReference type="GO" id="GO:0006043">
    <property type="term" value="P:glucosamine catabolic process"/>
    <property type="evidence" value="ECO:0007669"/>
    <property type="project" value="TreeGrafter"/>
</dbReference>
<keyword evidence="2 4" id="KW-0378">Hydrolase</keyword>
<reference evidence="7" key="1">
    <citation type="submission" date="2017-02" db="EMBL/GenBank/DDBJ databases">
        <authorList>
            <person name="Varghese N."/>
            <person name="Submissions S."/>
        </authorList>
    </citation>
    <scope>NUCLEOTIDE SEQUENCE [LARGE SCALE GENOMIC DNA]</scope>
    <source>
        <strain evidence="7">ATCC 35199</strain>
    </source>
</reference>
<comment type="caution">
    <text evidence="4">Lacks conserved residue(s) required for the propagation of feature annotation.</text>
</comment>
<dbReference type="InterPro" id="IPR018321">
    <property type="entry name" value="Glucosamine6P_isomerase_CS"/>
</dbReference>
<evidence type="ECO:0000256" key="2">
    <source>
        <dbReference type="ARBA" id="ARBA00022801"/>
    </source>
</evidence>
<dbReference type="GO" id="GO:0005975">
    <property type="term" value="P:carbohydrate metabolic process"/>
    <property type="evidence" value="ECO:0007669"/>
    <property type="project" value="InterPro"/>
</dbReference>
<proteinExistence type="inferred from homology"/>
<dbReference type="NCBIfam" id="TIGR00502">
    <property type="entry name" value="nagB"/>
    <property type="match status" value="1"/>
</dbReference>
<evidence type="ECO:0000313" key="7">
    <source>
        <dbReference type="Proteomes" id="UP000243406"/>
    </source>
</evidence>
<dbReference type="RefSeq" id="WP_079589424.1">
    <property type="nucleotide sequence ID" value="NZ_FUYN01000003.1"/>
</dbReference>